<name>A0A3N0VA84_9GAMM</name>
<comment type="caution">
    <text evidence="3">The sequence shown here is derived from an EMBL/GenBank/DDBJ whole genome shotgun (WGS) entry which is preliminary data.</text>
</comment>
<reference evidence="3 4" key="1">
    <citation type="submission" date="2018-10" db="EMBL/GenBank/DDBJ databases">
        <authorList>
            <person name="Chen W.-M."/>
        </authorList>
    </citation>
    <scope>NUCLEOTIDE SEQUENCE [LARGE SCALE GENOMIC DNA]</scope>
    <source>
        <strain evidence="3 4">THS-13</strain>
    </source>
</reference>
<dbReference type="InParanoid" id="A0A3N0VA84"/>
<proteinExistence type="inferred from homology"/>
<dbReference type="AlphaFoldDB" id="A0A3N0VA84"/>
<sequence length="437" mass="46492">MSQSFKRLRALLAAPFLLVSATAFADNATPIPSSPTLASYVDAVLRTHPELKVADASVAAAQAKADGLAQAIYNPELNADAQRSQSDAYSIGLSQSLDFSGKRSARTASGQKQLQQAVAERAALRQQLATGLLSALADYQAKQALLALVQQRLELLQRFSTIAEQQYAAGDNGILDRNLGQLALAEGIAIAGRAELELLEARRKLDTATGNSGLQPPSLPTALPSVAHLPTDFDALSKALPSVQAAQARQEAALAEVDIARSNSRADPTVGIRGGRETSDSEPGKTLVGLQLSIPLFVRNNFRAEQVAASASADAARLETAALTQQSIARMKATASQFRASYAAWERLSKASGTALDNGIELLDRVWKAREFSTAEYLVQLKQLLDGRAAGEELRYQTWQAWAEWLEASGQWREGLSELDATASASPATTPNSGNTP</sequence>
<dbReference type="PANTHER" id="PTHR30203">
    <property type="entry name" value="OUTER MEMBRANE CATION EFFLUX PROTEIN"/>
    <property type="match status" value="1"/>
</dbReference>
<evidence type="ECO:0000313" key="4">
    <source>
        <dbReference type="Proteomes" id="UP000282106"/>
    </source>
</evidence>
<feature type="chain" id="PRO_5018118317" evidence="2">
    <location>
        <begin position="26"/>
        <end position="437"/>
    </location>
</feature>
<dbReference type="PANTHER" id="PTHR30203:SF24">
    <property type="entry name" value="BLR4935 PROTEIN"/>
    <property type="match status" value="1"/>
</dbReference>
<organism evidence="3 4">
    <name type="scientific">Stagnimonas aquatica</name>
    <dbReference type="NCBI Taxonomy" id="2689987"/>
    <lineage>
        <taxon>Bacteria</taxon>
        <taxon>Pseudomonadati</taxon>
        <taxon>Pseudomonadota</taxon>
        <taxon>Gammaproteobacteria</taxon>
        <taxon>Nevskiales</taxon>
        <taxon>Nevskiaceae</taxon>
        <taxon>Stagnimonas</taxon>
    </lineage>
</organism>
<dbReference type="InterPro" id="IPR010131">
    <property type="entry name" value="MdtP/NodT-like"/>
</dbReference>
<comment type="similarity">
    <text evidence="1">Belongs to the outer membrane factor (OMF) (TC 1.B.17) family.</text>
</comment>
<dbReference type="Proteomes" id="UP000282106">
    <property type="component" value="Unassembled WGS sequence"/>
</dbReference>
<dbReference type="SUPFAM" id="SSF56954">
    <property type="entry name" value="Outer membrane efflux proteins (OEP)"/>
    <property type="match status" value="1"/>
</dbReference>
<evidence type="ECO:0000256" key="2">
    <source>
        <dbReference type="SAM" id="SignalP"/>
    </source>
</evidence>
<keyword evidence="2" id="KW-0732">Signal</keyword>
<feature type="signal peptide" evidence="2">
    <location>
        <begin position="1"/>
        <end position="25"/>
    </location>
</feature>
<evidence type="ECO:0000256" key="1">
    <source>
        <dbReference type="ARBA" id="ARBA00007613"/>
    </source>
</evidence>
<dbReference type="Pfam" id="PF02321">
    <property type="entry name" value="OEP"/>
    <property type="match status" value="1"/>
</dbReference>
<gene>
    <name evidence="3" type="ORF">ED208_11280</name>
</gene>
<evidence type="ECO:0000313" key="3">
    <source>
        <dbReference type="EMBL" id="ROH89697.1"/>
    </source>
</evidence>
<dbReference type="RefSeq" id="WP_123211994.1">
    <property type="nucleotide sequence ID" value="NZ_RJVO01000004.1"/>
</dbReference>
<dbReference type="InterPro" id="IPR003423">
    <property type="entry name" value="OMP_efflux"/>
</dbReference>
<protein>
    <submittedName>
        <fullName evidence="3">TolC family protein</fullName>
    </submittedName>
</protein>
<dbReference type="EMBL" id="RJVO01000004">
    <property type="protein sequence ID" value="ROH89697.1"/>
    <property type="molecule type" value="Genomic_DNA"/>
</dbReference>
<dbReference type="Gene3D" id="1.20.1600.10">
    <property type="entry name" value="Outer membrane efflux proteins (OEP)"/>
    <property type="match status" value="1"/>
</dbReference>
<accession>A0A3N0VA84</accession>
<dbReference type="GO" id="GO:0015562">
    <property type="term" value="F:efflux transmembrane transporter activity"/>
    <property type="evidence" value="ECO:0007669"/>
    <property type="project" value="InterPro"/>
</dbReference>
<keyword evidence="4" id="KW-1185">Reference proteome</keyword>